<keyword evidence="9" id="KW-0736">Signalosome</keyword>
<keyword evidence="8" id="KW-0479">Metal-binding</keyword>
<dbReference type="GO" id="GO:0046872">
    <property type="term" value="F:metal ion binding"/>
    <property type="evidence" value="ECO:0007669"/>
    <property type="project" value="UniProtKB-KW"/>
</dbReference>
<evidence type="ECO:0000313" key="15">
    <source>
        <dbReference type="EMBL" id="WFD26112.1"/>
    </source>
</evidence>
<accession>A0AAF0EGP3</accession>
<dbReference type="EMBL" id="CP119893">
    <property type="protein sequence ID" value="WFD26112.1"/>
    <property type="molecule type" value="Genomic_DNA"/>
</dbReference>
<evidence type="ECO:0000259" key="14">
    <source>
        <dbReference type="PROSITE" id="PS50249"/>
    </source>
</evidence>
<evidence type="ECO:0000256" key="11">
    <source>
        <dbReference type="ARBA" id="ARBA00022833"/>
    </source>
</evidence>
<proteinExistence type="inferred from homology"/>
<dbReference type="FunFam" id="3.40.140.10:FF:000203">
    <property type="entry name" value="COP9 signalosome complex subunit 5"/>
    <property type="match status" value="1"/>
</dbReference>
<comment type="subcellular location">
    <subcellularLocation>
        <location evidence="2">Cytoplasm</location>
    </subcellularLocation>
    <subcellularLocation>
        <location evidence="1">Nucleus</location>
    </subcellularLocation>
</comment>
<feature type="domain" description="MPN" evidence="14">
    <location>
        <begin position="51"/>
        <end position="189"/>
    </location>
</feature>
<evidence type="ECO:0000256" key="5">
    <source>
        <dbReference type="ARBA" id="ARBA00014880"/>
    </source>
</evidence>
<evidence type="ECO:0000256" key="9">
    <source>
        <dbReference type="ARBA" id="ARBA00022790"/>
    </source>
</evidence>
<keyword evidence="11" id="KW-0862">Zinc</keyword>
<dbReference type="InterPro" id="IPR037518">
    <property type="entry name" value="MPN"/>
</dbReference>
<evidence type="ECO:0000256" key="1">
    <source>
        <dbReference type="ARBA" id="ARBA00004123"/>
    </source>
</evidence>
<dbReference type="CDD" id="cd08069">
    <property type="entry name" value="MPN_RPN11_CSN5"/>
    <property type="match status" value="1"/>
</dbReference>
<dbReference type="InterPro" id="IPR050242">
    <property type="entry name" value="JAMM_MPN+_peptidase_M67A"/>
</dbReference>
<dbReference type="SMART" id="SM00232">
    <property type="entry name" value="JAB_MPN"/>
    <property type="match status" value="1"/>
</dbReference>
<evidence type="ECO:0000256" key="13">
    <source>
        <dbReference type="ARBA" id="ARBA00023242"/>
    </source>
</evidence>
<evidence type="ECO:0000256" key="4">
    <source>
        <dbReference type="ARBA" id="ARBA00011098"/>
    </source>
</evidence>
<comment type="subunit">
    <text evidence="4">Component of the COP9 signalosome (CSN) complex.</text>
</comment>
<dbReference type="GO" id="GO:0008180">
    <property type="term" value="C:COP9 signalosome"/>
    <property type="evidence" value="ECO:0007669"/>
    <property type="project" value="UniProtKB-KW"/>
</dbReference>
<name>A0AAF0EGP3_9BASI</name>
<keyword evidence="6" id="KW-0963">Cytoplasm</keyword>
<dbReference type="PROSITE" id="PS50249">
    <property type="entry name" value="MPN"/>
    <property type="match status" value="1"/>
</dbReference>
<evidence type="ECO:0000256" key="7">
    <source>
        <dbReference type="ARBA" id="ARBA00022670"/>
    </source>
</evidence>
<keyword evidence="12" id="KW-0482">Metalloprotease</keyword>
<evidence type="ECO:0000313" key="16">
    <source>
        <dbReference type="Proteomes" id="UP001213623"/>
    </source>
</evidence>
<reference evidence="15" key="1">
    <citation type="submission" date="2023-03" db="EMBL/GenBank/DDBJ databases">
        <title>Mating type loci evolution in Malassezia.</title>
        <authorList>
            <person name="Coelho M.A."/>
        </authorList>
    </citation>
    <scope>NUCLEOTIDE SEQUENCE</scope>
    <source>
        <strain evidence="15">CBS 9557</strain>
    </source>
</reference>
<dbReference type="Pfam" id="PF01398">
    <property type="entry name" value="JAB"/>
    <property type="match status" value="1"/>
</dbReference>
<organism evidence="15 16">
    <name type="scientific">Malassezia nana</name>
    <dbReference type="NCBI Taxonomy" id="180528"/>
    <lineage>
        <taxon>Eukaryota</taxon>
        <taxon>Fungi</taxon>
        <taxon>Dikarya</taxon>
        <taxon>Basidiomycota</taxon>
        <taxon>Ustilaginomycotina</taxon>
        <taxon>Malasseziomycetes</taxon>
        <taxon>Malasseziales</taxon>
        <taxon>Malasseziaceae</taxon>
        <taxon>Malassezia</taxon>
    </lineage>
</organism>
<gene>
    <name evidence="15" type="primary">RRI1</name>
    <name evidence="15" type="ORF">MNAN1_001087</name>
</gene>
<keyword evidence="7" id="KW-0645">Protease</keyword>
<evidence type="ECO:0000256" key="2">
    <source>
        <dbReference type="ARBA" id="ARBA00004496"/>
    </source>
</evidence>
<sequence>MDDARTALEVSNGVAELDPAAAWLYAPDDGTYQSLLQAAPWREDPTYFQRVCISMPALLKMVLHARAGGDLEVMGLMQGKICTKTRTFYVLDAFALPVEGTETRVNAQNEAYEYMISYLESCRATGRAEPVVGWYHSHPGYGCWLSGIDVATQRTNQQQDPFVAVVIDPWRTMTAGRVDLGAFRTLPAGHQGAARGNVARAVPPGKADDYGAHASEYYALEVSYFRCARDRPLYDALWKVYWAHALSTSTWRMQQALLQQQAESLVDAYREAIPTLETADLTPGGRQSRASLAQAARDAPRAASGDVQALAQHLSEWADTSPVARAAAAAQALAHHAQQALLRQQMEAALFP</sequence>
<evidence type="ECO:0000256" key="10">
    <source>
        <dbReference type="ARBA" id="ARBA00022801"/>
    </source>
</evidence>
<dbReference type="PANTHER" id="PTHR10410">
    <property type="entry name" value="EUKARYOTIC TRANSLATION INITIATION FACTOR 3 -RELATED"/>
    <property type="match status" value="1"/>
</dbReference>
<keyword evidence="10" id="KW-0378">Hydrolase</keyword>
<keyword evidence="13" id="KW-0539">Nucleus</keyword>
<dbReference type="AlphaFoldDB" id="A0AAF0EGP3"/>
<dbReference type="GO" id="GO:0006508">
    <property type="term" value="P:proteolysis"/>
    <property type="evidence" value="ECO:0007669"/>
    <property type="project" value="UniProtKB-KW"/>
</dbReference>
<dbReference type="GO" id="GO:0005737">
    <property type="term" value="C:cytoplasm"/>
    <property type="evidence" value="ECO:0007669"/>
    <property type="project" value="UniProtKB-SubCell"/>
</dbReference>
<protein>
    <recommendedName>
        <fullName evidence="5">COP9 signalosome complex subunit 5</fullName>
    </recommendedName>
</protein>
<keyword evidence="16" id="KW-1185">Reference proteome</keyword>
<evidence type="ECO:0000256" key="12">
    <source>
        <dbReference type="ARBA" id="ARBA00023049"/>
    </source>
</evidence>
<dbReference type="Gene3D" id="3.40.140.10">
    <property type="entry name" value="Cytidine Deaminase, domain 2"/>
    <property type="match status" value="1"/>
</dbReference>
<evidence type="ECO:0000256" key="3">
    <source>
        <dbReference type="ARBA" id="ARBA00006008"/>
    </source>
</evidence>
<comment type="similarity">
    <text evidence="3">Belongs to the peptidase M67A family. CSN5 subfamily.</text>
</comment>
<evidence type="ECO:0000256" key="8">
    <source>
        <dbReference type="ARBA" id="ARBA00022723"/>
    </source>
</evidence>
<dbReference type="GO" id="GO:0008237">
    <property type="term" value="F:metallopeptidase activity"/>
    <property type="evidence" value="ECO:0007669"/>
    <property type="project" value="UniProtKB-KW"/>
</dbReference>
<dbReference type="SUPFAM" id="SSF102712">
    <property type="entry name" value="JAB1/MPN domain"/>
    <property type="match status" value="1"/>
</dbReference>
<dbReference type="InterPro" id="IPR000555">
    <property type="entry name" value="JAMM/MPN+_dom"/>
</dbReference>
<dbReference type="Proteomes" id="UP001213623">
    <property type="component" value="Chromosome 2"/>
</dbReference>
<evidence type="ECO:0000256" key="6">
    <source>
        <dbReference type="ARBA" id="ARBA00022490"/>
    </source>
</evidence>